<evidence type="ECO:0000313" key="8">
    <source>
        <dbReference type="Proteomes" id="UP001497497"/>
    </source>
</evidence>
<keyword evidence="1" id="KW-0479">Metal-binding</keyword>
<dbReference type="PROSITE" id="PS00028">
    <property type="entry name" value="ZINC_FINGER_C2H2_1"/>
    <property type="match status" value="2"/>
</dbReference>
<dbReference type="PROSITE" id="PS50157">
    <property type="entry name" value="ZINC_FINGER_C2H2_2"/>
    <property type="match status" value="3"/>
</dbReference>
<dbReference type="PANTHER" id="PTHR24403:SF67">
    <property type="entry name" value="FI01116P-RELATED"/>
    <property type="match status" value="1"/>
</dbReference>
<accession>A0AAV2H7N8</accession>
<dbReference type="GO" id="GO:0008270">
    <property type="term" value="F:zinc ion binding"/>
    <property type="evidence" value="ECO:0007669"/>
    <property type="project" value="UniProtKB-KW"/>
</dbReference>
<keyword evidence="3 5" id="KW-0863">Zinc-finger</keyword>
<comment type="caution">
    <text evidence="7">The sequence shown here is derived from an EMBL/GenBank/DDBJ whole genome shotgun (WGS) entry which is preliminary data.</text>
</comment>
<dbReference type="SMART" id="SM00355">
    <property type="entry name" value="ZnF_C2H2"/>
    <property type="match status" value="9"/>
</dbReference>
<gene>
    <name evidence="7" type="ORF">GSLYS_00003840001</name>
</gene>
<dbReference type="GO" id="GO:0005634">
    <property type="term" value="C:nucleus"/>
    <property type="evidence" value="ECO:0007669"/>
    <property type="project" value="TreeGrafter"/>
</dbReference>
<keyword evidence="4" id="KW-0862">Zinc</keyword>
<feature type="domain" description="C2H2-type" evidence="6">
    <location>
        <begin position="314"/>
        <end position="342"/>
    </location>
</feature>
<protein>
    <recommendedName>
        <fullName evidence="6">C2H2-type domain-containing protein</fullName>
    </recommendedName>
</protein>
<evidence type="ECO:0000256" key="1">
    <source>
        <dbReference type="ARBA" id="ARBA00022723"/>
    </source>
</evidence>
<evidence type="ECO:0000256" key="3">
    <source>
        <dbReference type="ARBA" id="ARBA00022771"/>
    </source>
</evidence>
<evidence type="ECO:0000313" key="7">
    <source>
        <dbReference type="EMBL" id="CAL1529685.1"/>
    </source>
</evidence>
<dbReference type="Proteomes" id="UP001497497">
    <property type="component" value="Unassembled WGS sequence"/>
</dbReference>
<evidence type="ECO:0000256" key="4">
    <source>
        <dbReference type="ARBA" id="ARBA00022833"/>
    </source>
</evidence>
<feature type="domain" description="C2H2-type" evidence="6">
    <location>
        <begin position="405"/>
        <end position="432"/>
    </location>
</feature>
<dbReference type="Gene3D" id="3.30.160.60">
    <property type="entry name" value="Classic Zinc Finger"/>
    <property type="match status" value="4"/>
</dbReference>
<organism evidence="7 8">
    <name type="scientific">Lymnaea stagnalis</name>
    <name type="common">Great pond snail</name>
    <name type="synonym">Helix stagnalis</name>
    <dbReference type="NCBI Taxonomy" id="6523"/>
    <lineage>
        <taxon>Eukaryota</taxon>
        <taxon>Metazoa</taxon>
        <taxon>Spiralia</taxon>
        <taxon>Lophotrochozoa</taxon>
        <taxon>Mollusca</taxon>
        <taxon>Gastropoda</taxon>
        <taxon>Heterobranchia</taxon>
        <taxon>Euthyneura</taxon>
        <taxon>Panpulmonata</taxon>
        <taxon>Hygrophila</taxon>
        <taxon>Lymnaeoidea</taxon>
        <taxon>Lymnaeidae</taxon>
        <taxon>Lymnaea</taxon>
    </lineage>
</organism>
<name>A0AAV2H7N8_LYMST</name>
<dbReference type="GO" id="GO:0045944">
    <property type="term" value="P:positive regulation of transcription by RNA polymerase II"/>
    <property type="evidence" value="ECO:0007669"/>
    <property type="project" value="TreeGrafter"/>
</dbReference>
<feature type="non-terminal residue" evidence="7">
    <location>
        <position position="543"/>
    </location>
</feature>
<dbReference type="InterPro" id="IPR013087">
    <property type="entry name" value="Znf_C2H2_type"/>
</dbReference>
<dbReference type="InterPro" id="IPR050688">
    <property type="entry name" value="Zinc_finger/UBP_domain"/>
</dbReference>
<keyword evidence="2" id="KW-0677">Repeat</keyword>
<evidence type="ECO:0000259" key="6">
    <source>
        <dbReference type="PROSITE" id="PS50157"/>
    </source>
</evidence>
<dbReference type="AlphaFoldDB" id="A0AAV2H7N8"/>
<evidence type="ECO:0000256" key="2">
    <source>
        <dbReference type="ARBA" id="ARBA00022737"/>
    </source>
</evidence>
<sequence>MATTSKTSKSGIYSCCNMCWTCRGLFFGNKEEIEKHCSLCNLTNFNLNSQSQGLDLDTCGCDFFVCDKADYKALLTLKEALRKHSRRVFSSLHVQSKLPFSIIKVLLALCVSDRPINGTNKKPCGRGVNHLYDCKTKLKKQITLTKICSGQAVDIKESQHKMKASVCNYKKIDKECQTVIYNPGFGVTPVISKPSFGDAFKCKLNLQQEETEKFCIESLSQSSAISISEKKNTDLTQDLLDKLSAQCNMVKVDFQSFYICKLCSHKSKSDKFMLRHLISHNNGQEFVCHSCKFNTIWRKEWTRHLHRQHGQIKFLCHVCAGGFLKKDSFEKHMASFHSNSELLLHKFQCSDCKYLARNMASLKEHRRKHTGEFILCPLDGCSFKSMYERSLHKHLKQKHSQEKTQICSICGFQTRHASSLSKHMMLHKDYKPYKCAQCSFTALYPSEVISHAKSKHLKQKKYSCPKCSFKTSYSWAIQKHVARHEGPRGYACSLCGLALESMLKAKKHMTLEHGCDDYQVICESAKKLKPVNFKIKTDPEARL</sequence>
<keyword evidence="8" id="KW-1185">Reference proteome</keyword>
<dbReference type="InterPro" id="IPR036236">
    <property type="entry name" value="Znf_C2H2_sf"/>
</dbReference>
<feature type="domain" description="C2H2-type" evidence="6">
    <location>
        <begin position="347"/>
        <end position="374"/>
    </location>
</feature>
<evidence type="ECO:0000256" key="5">
    <source>
        <dbReference type="PROSITE-ProRule" id="PRU00042"/>
    </source>
</evidence>
<dbReference type="SUPFAM" id="SSF57667">
    <property type="entry name" value="beta-beta-alpha zinc fingers"/>
    <property type="match status" value="3"/>
</dbReference>
<reference evidence="7 8" key="1">
    <citation type="submission" date="2024-04" db="EMBL/GenBank/DDBJ databases">
        <authorList>
            <consortium name="Genoscope - CEA"/>
            <person name="William W."/>
        </authorList>
    </citation>
    <scope>NUCLEOTIDE SEQUENCE [LARGE SCALE GENOMIC DNA]</scope>
</reference>
<dbReference type="EMBL" id="CAXITT010000053">
    <property type="protein sequence ID" value="CAL1529685.1"/>
    <property type="molecule type" value="Genomic_DNA"/>
</dbReference>
<proteinExistence type="predicted"/>
<dbReference type="PANTHER" id="PTHR24403">
    <property type="entry name" value="ZINC FINGER PROTEIN"/>
    <property type="match status" value="1"/>
</dbReference>